<dbReference type="AlphaFoldDB" id="A0A1X7VNW6"/>
<dbReference type="Pfam" id="PF05679">
    <property type="entry name" value="CHGN"/>
    <property type="match status" value="1"/>
</dbReference>
<dbReference type="Proteomes" id="UP000007879">
    <property type="component" value="Unassembled WGS sequence"/>
</dbReference>
<evidence type="ECO:0000256" key="9">
    <source>
        <dbReference type="RuleBase" id="RU364016"/>
    </source>
</evidence>
<keyword evidence="6" id="KW-1133">Transmembrane helix</keyword>
<dbReference type="GO" id="GO:0032580">
    <property type="term" value="C:Golgi cisterna membrane"/>
    <property type="evidence" value="ECO:0007669"/>
    <property type="project" value="UniProtKB-SubCell"/>
</dbReference>
<dbReference type="eggNOG" id="KOG3588">
    <property type="taxonomic scope" value="Eukaryota"/>
</dbReference>
<evidence type="ECO:0000256" key="8">
    <source>
        <dbReference type="ARBA" id="ARBA00023136"/>
    </source>
</evidence>
<keyword evidence="7 9" id="KW-0333">Golgi apparatus</keyword>
<keyword evidence="4" id="KW-0812">Transmembrane</keyword>
<evidence type="ECO:0000256" key="5">
    <source>
        <dbReference type="ARBA" id="ARBA00022968"/>
    </source>
</evidence>
<evidence type="ECO:0000256" key="4">
    <source>
        <dbReference type="ARBA" id="ARBA00022692"/>
    </source>
</evidence>
<dbReference type="Gene3D" id="3.90.550.50">
    <property type="match status" value="1"/>
</dbReference>
<protein>
    <recommendedName>
        <fullName evidence="9">Hexosyltransferase</fullName>
        <ecNumber evidence="9">2.4.1.-</ecNumber>
    </recommendedName>
</protein>
<dbReference type="EC" id="2.4.1.-" evidence="9"/>
<dbReference type="STRING" id="400682.A0A1X7VNW6"/>
<evidence type="ECO:0000256" key="2">
    <source>
        <dbReference type="ARBA" id="ARBA00009239"/>
    </source>
</evidence>
<feature type="region of interest" description="Disordered" evidence="10">
    <location>
        <begin position="388"/>
        <end position="428"/>
    </location>
</feature>
<evidence type="ECO:0000256" key="7">
    <source>
        <dbReference type="ARBA" id="ARBA00023034"/>
    </source>
</evidence>
<reference evidence="12" key="1">
    <citation type="journal article" date="2010" name="Nature">
        <title>The Amphimedon queenslandica genome and the evolution of animal complexity.</title>
        <authorList>
            <person name="Srivastava M."/>
            <person name="Simakov O."/>
            <person name="Chapman J."/>
            <person name="Fahey B."/>
            <person name="Gauthier M.E."/>
            <person name="Mitros T."/>
            <person name="Richards G.S."/>
            <person name="Conaco C."/>
            <person name="Dacre M."/>
            <person name="Hellsten U."/>
            <person name="Larroux C."/>
            <person name="Putnam N.H."/>
            <person name="Stanke M."/>
            <person name="Adamska M."/>
            <person name="Darling A."/>
            <person name="Degnan S.M."/>
            <person name="Oakley T.H."/>
            <person name="Plachetzki D.C."/>
            <person name="Zhai Y."/>
            <person name="Adamski M."/>
            <person name="Calcino A."/>
            <person name="Cummins S.F."/>
            <person name="Goodstein D.M."/>
            <person name="Harris C."/>
            <person name="Jackson D.J."/>
            <person name="Leys S.P."/>
            <person name="Shu S."/>
            <person name="Woodcroft B.J."/>
            <person name="Vervoort M."/>
            <person name="Kosik K.S."/>
            <person name="Manning G."/>
            <person name="Degnan B.M."/>
            <person name="Rokhsar D.S."/>
        </authorList>
    </citation>
    <scope>NUCLEOTIDE SEQUENCE [LARGE SCALE GENOMIC DNA]</scope>
</reference>
<dbReference type="PANTHER" id="PTHR12369:SF11">
    <property type="entry name" value="HEXOSYLTRANSFERASE"/>
    <property type="match status" value="1"/>
</dbReference>
<organism evidence="11">
    <name type="scientific">Amphimedon queenslandica</name>
    <name type="common">Sponge</name>
    <dbReference type="NCBI Taxonomy" id="400682"/>
    <lineage>
        <taxon>Eukaryota</taxon>
        <taxon>Metazoa</taxon>
        <taxon>Porifera</taxon>
        <taxon>Demospongiae</taxon>
        <taxon>Heteroscleromorpha</taxon>
        <taxon>Haplosclerida</taxon>
        <taxon>Niphatidae</taxon>
        <taxon>Amphimedon</taxon>
    </lineage>
</organism>
<gene>
    <name evidence="11" type="primary">105316549</name>
</gene>
<dbReference type="EnsemblMetazoa" id="Aqu2.1.41078_001">
    <property type="protein sequence ID" value="Aqu2.1.41078_001"/>
    <property type="gene ID" value="Aqu2.1.41078"/>
</dbReference>
<dbReference type="InterPro" id="IPR051227">
    <property type="entry name" value="CS_glycosyltransferase"/>
</dbReference>
<evidence type="ECO:0000313" key="12">
    <source>
        <dbReference type="Proteomes" id="UP000007879"/>
    </source>
</evidence>
<dbReference type="OrthoDB" id="431432at2759"/>
<dbReference type="PANTHER" id="PTHR12369">
    <property type="entry name" value="CHONDROITIN SYNTHASE"/>
    <property type="match status" value="1"/>
</dbReference>
<keyword evidence="5 9" id="KW-0735">Signal-anchor</keyword>
<dbReference type="InterPro" id="IPR008428">
    <property type="entry name" value="Chond_GalNAc"/>
</dbReference>
<comment type="similarity">
    <text evidence="2 9">Belongs to the chondroitin N-acetylgalactosaminyltransferase family.</text>
</comment>
<evidence type="ECO:0000256" key="10">
    <source>
        <dbReference type="SAM" id="MobiDB-lite"/>
    </source>
</evidence>
<name>A0A1X7VNW6_AMPQE</name>
<feature type="compositionally biased region" description="Low complexity" evidence="10">
    <location>
        <begin position="409"/>
        <end position="421"/>
    </location>
</feature>
<dbReference type="SUPFAM" id="SSF53448">
    <property type="entry name" value="Nucleotide-diphospho-sugar transferases"/>
    <property type="match status" value="1"/>
</dbReference>
<dbReference type="InterPro" id="IPR029044">
    <property type="entry name" value="Nucleotide-diphossugar_trans"/>
</dbReference>
<dbReference type="KEGG" id="aqu:105316549"/>
<reference evidence="11" key="2">
    <citation type="submission" date="2017-05" db="UniProtKB">
        <authorList>
            <consortium name="EnsemblMetazoa"/>
        </authorList>
    </citation>
    <scope>IDENTIFICATION</scope>
</reference>
<accession>A0A1X7VNW6</accession>
<dbReference type="GO" id="GO:0008376">
    <property type="term" value="F:acetylgalactosaminyltransferase activity"/>
    <property type="evidence" value="ECO:0007669"/>
    <property type="project" value="InterPro"/>
</dbReference>
<sequence length="806" mass="92315">MKCKCKIYSVLLLGITAGFIISTCLQSLMVSNLSTETTQTNGGSWSKRDYTVDGTARSIRNPAMDSRESSRNKITTTAPPPPLKMKEAQVEEESNNPVFLTKRQSREVMEDKGEKAPQPLLISKEISSRQPLTIAVITGKERLSTHCTSIHNTWAKSYPGKVIYFTVGEDASSMPHLPHSMKVVSLDPAEQQDPSSRSWDSKEFLVVKYLINQSQSKSIDWFVVISDGVYLNIGTLKTRLEGYEPSDISGYIGRGLSSDENKCNPMAGIVYSRGLMKHLEAHLPQCEEEGQSISECITLTGIRCTQAKETLKLFYHDKRSIVESASLFSTSELSQVITIYPIKYPKYMYRLQTFYLELEHNTSTTGAAKAKEDMAKLHPFVPTHLRSPHRLEGEKEEGEELEEMRRLEPTSQISSSQQPAPSIRPPHLPKNKFEINFWDYFNQTRIMSVFSEQPSSGIIGGLREEARYVLTKAIYIANQGVPLSERLMFEKLENGYHRTDPMRGSEYILDFVFRKTLDRNTRVRKRINILRPFHESVVPVNPPLNKKRVNFIVTLSGLSNRLEQFLRNFERNVFTQKEDASLTIVLYEGPESNKVHELVNKYTQRHSSANINIIETQGNFARGVGLHQGTHPFKDHELLFFVDVDLEVKTDFIHRCQLNTIQNKQAYFPIFFKLYNLDFVNKYYRGNESQFLSRHNGHWAHYSYGMVCIYASDYRRSGGFNSKIRGWGEEDIDLLNRVISRGLEIFRAPDPGLIHLWHRKECDKSKIASKRAYKHCLQSKAENLADRTELAHYVFQKEISNGNDVL</sequence>
<proteinExistence type="inferred from homology"/>
<dbReference type="Gene3D" id="3.90.550.10">
    <property type="entry name" value="Spore Coat Polysaccharide Biosynthesis Protein SpsA, Chain A"/>
    <property type="match status" value="1"/>
</dbReference>
<evidence type="ECO:0000256" key="3">
    <source>
        <dbReference type="ARBA" id="ARBA00022679"/>
    </source>
</evidence>
<feature type="region of interest" description="Disordered" evidence="10">
    <location>
        <begin position="36"/>
        <end position="96"/>
    </location>
</feature>
<dbReference type="EnsemblMetazoa" id="XM_020008584.1">
    <property type="protein sequence ID" value="XP_019864143.1"/>
    <property type="gene ID" value="LOC105316549"/>
</dbReference>
<evidence type="ECO:0000256" key="6">
    <source>
        <dbReference type="ARBA" id="ARBA00022989"/>
    </source>
</evidence>
<evidence type="ECO:0000256" key="1">
    <source>
        <dbReference type="ARBA" id="ARBA00004447"/>
    </source>
</evidence>
<keyword evidence="12" id="KW-1185">Reference proteome</keyword>
<evidence type="ECO:0000313" key="11">
    <source>
        <dbReference type="EnsemblMetazoa" id="Aqu2.1.41078_001"/>
    </source>
</evidence>
<keyword evidence="3 9" id="KW-0808">Transferase</keyword>
<dbReference type="InParanoid" id="A0A1X7VNW6"/>
<keyword evidence="8" id="KW-0472">Membrane</keyword>
<comment type="subcellular location">
    <subcellularLocation>
        <location evidence="1 9">Golgi apparatus</location>
        <location evidence="1 9">Golgi stack membrane</location>
        <topology evidence="1 9">Single-pass type II membrane protein</topology>
    </subcellularLocation>
</comment>